<proteinExistence type="predicted"/>
<sequence length="57" mass="6623">MRTNEKSHLASVNIPHYIGLDFQNLLENDRVFETKQEQEMGLSHSERNALKRKLAKG</sequence>
<organism evidence="2 3">
    <name type="scientific">Siminovitchia thermophila</name>
    <dbReference type="NCBI Taxonomy" id="1245522"/>
    <lineage>
        <taxon>Bacteria</taxon>
        <taxon>Bacillati</taxon>
        <taxon>Bacillota</taxon>
        <taxon>Bacilli</taxon>
        <taxon>Bacillales</taxon>
        <taxon>Bacillaceae</taxon>
        <taxon>Siminovitchia</taxon>
    </lineage>
</organism>
<dbReference type="RefSeq" id="WP_171973848.1">
    <property type="nucleotide sequence ID" value="NZ_JAFBFH010000028.1"/>
</dbReference>
<dbReference type="Proteomes" id="UP000823485">
    <property type="component" value="Unassembled WGS sequence"/>
</dbReference>
<name>A0ABS2RBI9_9BACI</name>
<dbReference type="EMBL" id="JAFBFH010000028">
    <property type="protein sequence ID" value="MBM7716514.1"/>
    <property type="molecule type" value="Genomic_DNA"/>
</dbReference>
<feature type="compositionally biased region" description="Basic and acidic residues" evidence="1">
    <location>
        <begin position="36"/>
        <end position="49"/>
    </location>
</feature>
<reference evidence="2 3" key="1">
    <citation type="submission" date="2021-01" db="EMBL/GenBank/DDBJ databases">
        <title>Genomic Encyclopedia of Type Strains, Phase IV (KMG-IV): sequencing the most valuable type-strain genomes for metagenomic binning, comparative biology and taxonomic classification.</title>
        <authorList>
            <person name="Goeker M."/>
        </authorList>
    </citation>
    <scope>NUCLEOTIDE SEQUENCE [LARGE SCALE GENOMIC DNA]</scope>
    <source>
        <strain evidence="2 3">DSM 105453</strain>
    </source>
</reference>
<evidence type="ECO:0000256" key="1">
    <source>
        <dbReference type="SAM" id="MobiDB-lite"/>
    </source>
</evidence>
<gene>
    <name evidence="2" type="ORF">JOC94_003534</name>
</gene>
<accession>A0ABS2RBI9</accession>
<protein>
    <submittedName>
        <fullName evidence="2">Uncharacterized protein</fullName>
    </submittedName>
</protein>
<evidence type="ECO:0000313" key="2">
    <source>
        <dbReference type="EMBL" id="MBM7716514.1"/>
    </source>
</evidence>
<comment type="caution">
    <text evidence="2">The sequence shown here is derived from an EMBL/GenBank/DDBJ whole genome shotgun (WGS) entry which is preliminary data.</text>
</comment>
<feature type="region of interest" description="Disordered" evidence="1">
    <location>
        <begin position="36"/>
        <end position="57"/>
    </location>
</feature>
<keyword evidence="3" id="KW-1185">Reference proteome</keyword>
<evidence type="ECO:0000313" key="3">
    <source>
        <dbReference type="Proteomes" id="UP000823485"/>
    </source>
</evidence>